<proteinExistence type="inferred from homology"/>
<dbReference type="InterPro" id="IPR008201">
    <property type="entry name" value="HepT-like"/>
</dbReference>
<dbReference type="NCBIfam" id="NF047751">
    <property type="entry name" value="HepT_toxin"/>
    <property type="match status" value="1"/>
</dbReference>
<reference evidence="5" key="1">
    <citation type="journal article" date="2020" name="mSystems">
        <title>Genome- and Community-Level Interaction Insights into Carbon Utilization and Element Cycling Functions of Hydrothermarchaeota in Hydrothermal Sediment.</title>
        <authorList>
            <person name="Zhou Z."/>
            <person name="Liu Y."/>
            <person name="Xu W."/>
            <person name="Pan J."/>
            <person name="Luo Z.H."/>
            <person name="Li M."/>
        </authorList>
    </citation>
    <scope>NUCLEOTIDE SEQUENCE [LARGE SCALE GENOMIC DNA]</scope>
    <source>
        <strain evidence="5">SpSt-456</strain>
    </source>
</reference>
<evidence type="ECO:0000256" key="4">
    <source>
        <dbReference type="ARBA" id="ARBA00024207"/>
    </source>
</evidence>
<dbReference type="SUPFAM" id="SSF81593">
    <property type="entry name" value="Nucleotidyltransferase substrate binding subunit/domain"/>
    <property type="match status" value="1"/>
</dbReference>
<keyword evidence="3" id="KW-0378">Hydrolase</keyword>
<dbReference type="Pfam" id="PF01934">
    <property type="entry name" value="HepT-like"/>
    <property type="match status" value="1"/>
</dbReference>
<sequence length="85" mass="10034">MISANRWREPTSYRDVFQVLAENKVLAESHLARFQDMASFRNLLVHAYEKVDPEVVFGTFRTRLDDFLLFVHDINAWVCQTSSKR</sequence>
<dbReference type="Gene3D" id="1.20.120.580">
    <property type="entry name" value="bsu32300-like"/>
    <property type="match status" value="1"/>
</dbReference>
<keyword evidence="2" id="KW-0540">Nuclease</keyword>
<dbReference type="EMBL" id="DSTK01000037">
    <property type="protein sequence ID" value="HFK98139.1"/>
    <property type="molecule type" value="Genomic_DNA"/>
</dbReference>
<comment type="caution">
    <text evidence="5">The sequence shown here is derived from an EMBL/GenBank/DDBJ whole genome shotgun (WGS) entry which is preliminary data.</text>
</comment>
<dbReference type="InterPro" id="IPR037038">
    <property type="entry name" value="HepT-like_sf"/>
</dbReference>
<evidence type="ECO:0000256" key="3">
    <source>
        <dbReference type="ARBA" id="ARBA00022801"/>
    </source>
</evidence>
<name>A0A832EK27_9BACT</name>
<gene>
    <name evidence="5" type="ORF">ENS06_12575</name>
</gene>
<keyword evidence="1" id="KW-1277">Toxin-antitoxin system</keyword>
<evidence type="ECO:0000256" key="1">
    <source>
        <dbReference type="ARBA" id="ARBA00022649"/>
    </source>
</evidence>
<dbReference type="GO" id="GO:0016787">
    <property type="term" value="F:hydrolase activity"/>
    <property type="evidence" value="ECO:0007669"/>
    <property type="project" value="UniProtKB-KW"/>
</dbReference>
<protein>
    <submittedName>
        <fullName evidence="5">DUF86 domain-containing protein</fullName>
    </submittedName>
</protein>
<dbReference type="GO" id="GO:0004540">
    <property type="term" value="F:RNA nuclease activity"/>
    <property type="evidence" value="ECO:0007669"/>
    <property type="project" value="InterPro"/>
</dbReference>
<organism evidence="5">
    <name type="scientific">Desulfacinum infernum</name>
    <dbReference type="NCBI Taxonomy" id="35837"/>
    <lineage>
        <taxon>Bacteria</taxon>
        <taxon>Pseudomonadati</taxon>
        <taxon>Thermodesulfobacteriota</taxon>
        <taxon>Syntrophobacteria</taxon>
        <taxon>Syntrophobacterales</taxon>
        <taxon>Syntrophobacteraceae</taxon>
        <taxon>Desulfacinum</taxon>
    </lineage>
</organism>
<evidence type="ECO:0000256" key="2">
    <source>
        <dbReference type="ARBA" id="ARBA00022722"/>
    </source>
</evidence>
<comment type="similarity">
    <text evidence="4">Belongs to the HepT RNase toxin family.</text>
</comment>
<evidence type="ECO:0000313" key="5">
    <source>
        <dbReference type="EMBL" id="HFK98139.1"/>
    </source>
</evidence>
<dbReference type="PANTHER" id="PTHR33397:SF5">
    <property type="entry name" value="RNASE YUTE-RELATED"/>
    <property type="match status" value="1"/>
</dbReference>
<dbReference type="AlphaFoldDB" id="A0A832EK27"/>
<dbReference type="PANTHER" id="PTHR33397">
    <property type="entry name" value="UPF0331 PROTEIN YUTE"/>
    <property type="match status" value="1"/>
</dbReference>
<dbReference type="GO" id="GO:0110001">
    <property type="term" value="C:toxin-antitoxin complex"/>
    <property type="evidence" value="ECO:0007669"/>
    <property type="project" value="InterPro"/>
</dbReference>
<accession>A0A832EK27</accession>
<dbReference type="InterPro" id="IPR052379">
    <property type="entry name" value="Type_VII_TA_RNase"/>
</dbReference>